<protein>
    <submittedName>
        <fullName evidence="1">Uncharacterized protein</fullName>
    </submittedName>
</protein>
<dbReference type="AlphaFoldDB" id="A0A9P0E2G8"/>
<keyword evidence="2" id="KW-1185">Reference proteome</keyword>
<evidence type="ECO:0000313" key="1">
    <source>
        <dbReference type="EMBL" id="CAH1388583.1"/>
    </source>
</evidence>
<organism evidence="1 2">
    <name type="scientific">Nezara viridula</name>
    <name type="common">Southern green stink bug</name>
    <name type="synonym">Cimex viridulus</name>
    <dbReference type="NCBI Taxonomy" id="85310"/>
    <lineage>
        <taxon>Eukaryota</taxon>
        <taxon>Metazoa</taxon>
        <taxon>Ecdysozoa</taxon>
        <taxon>Arthropoda</taxon>
        <taxon>Hexapoda</taxon>
        <taxon>Insecta</taxon>
        <taxon>Pterygota</taxon>
        <taxon>Neoptera</taxon>
        <taxon>Paraneoptera</taxon>
        <taxon>Hemiptera</taxon>
        <taxon>Heteroptera</taxon>
        <taxon>Panheteroptera</taxon>
        <taxon>Pentatomomorpha</taxon>
        <taxon>Pentatomoidea</taxon>
        <taxon>Pentatomidae</taxon>
        <taxon>Pentatominae</taxon>
        <taxon>Nezara</taxon>
    </lineage>
</organism>
<sequence>MKKKINKNEIRGNVKCLNTETIQDILMSTR</sequence>
<gene>
    <name evidence="1" type="ORF">NEZAVI_LOCUS174</name>
</gene>
<proteinExistence type="predicted"/>
<evidence type="ECO:0000313" key="2">
    <source>
        <dbReference type="Proteomes" id="UP001152798"/>
    </source>
</evidence>
<reference evidence="1" key="1">
    <citation type="submission" date="2022-01" db="EMBL/GenBank/DDBJ databases">
        <authorList>
            <person name="King R."/>
        </authorList>
    </citation>
    <scope>NUCLEOTIDE SEQUENCE</scope>
</reference>
<dbReference type="EMBL" id="OV725077">
    <property type="protein sequence ID" value="CAH1388583.1"/>
    <property type="molecule type" value="Genomic_DNA"/>
</dbReference>
<accession>A0A9P0E2G8</accession>
<dbReference type="Proteomes" id="UP001152798">
    <property type="component" value="Chromosome 1"/>
</dbReference>
<name>A0A9P0E2G8_NEZVI</name>